<gene>
    <name evidence="1" type="ORF">IWQ57_002341</name>
</gene>
<dbReference type="EMBL" id="JANBUJ010000588">
    <property type="protein sequence ID" value="KAJ2771150.1"/>
    <property type="molecule type" value="Genomic_DNA"/>
</dbReference>
<protein>
    <submittedName>
        <fullName evidence="1">Uncharacterized protein</fullName>
    </submittedName>
</protein>
<name>A0ACC1K123_9FUNG</name>
<evidence type="ECO:0000313" key="2">
    <source>
        <dbReference type="Proteomes" id="UP001140234"/>
    </source>
</evidence>
<evidence type="ECO:0000313" key="1">
    <source>
        <dbReference type="EMBL" id="KAJ2771150.1"/>
    </source>
</evidence>
<keyword evidence="2" id="KW-1185">Reference proteome</keyword>
<comment type="caution">
    <text evidence="1">The sequence shown here is derived from an EMBL/GenBank/DDBJ whole genome shotgun (WGS) entry which is preliminary data.</text>
</comment>
<dbReference type="Proteomes" id="UP001140234">
    <property type="component" value="Unassembled WGS sequence"/>
</dbReference>
<accession>A0ACC1K123</accession>
<sequence>MVLVVNRQRAVWLPLRCIRRQVAALLDCSGYAGWDVGVHFIENQEIQDLNRRYRMRDAPTDILSFPFHATAEPESFRAAATTDDDRNLGDMFLSMPYVAHHCRANNETLAAHLPVLLTHGLCHLMGYDHERDSDFEKMAARERAILRRLREHPGAPPI</sequence>
<reference evidence="1" key="1">
    <citation type="submission" date="2022-07" db="EMBL/GenBank/DDBJ databases">
        <title>Phylogenomic reconstructions and comparative analyses of Kickxellomycotina fungi.</title>
        <authorList>
            <person name="Reynolds N.K."/>
            <person name="Stajich J.E."/>
            <person name="Barry K."/>
            <person name="Grigoriev I.V."/>
            <person name="Crous P."/>
            <person name="Smith M.E."/>
        </authorList>
    </citation>
    <scope>NUCLEOTIDE SEQUENCE</scope>
    <source>
        <strain evidence="1">CBS 109366</strain>
    </source>
</reference>
<organism evidence="1 2">
    <name type="scientific">Coemansia nantahalensis</name>
    <dbReference type="NCBI Taxonomy" id="2789366"/>
    <lineage>
        <taxon>Eukaryota</taxon>
        <taxon>Fungi</taxon>
        <taxon>Fungi incertae sedis</taxon>
        <taxon>Zoopagomycota</taxon>
        <taxon>Kickxellomycotina</taxon>
        <taxon>Kickxellomycetes</taxon>
        <taxon>Kickxellales</taxon>
        <taxon>Kickxellaceae</taxon>
        <taxon>Coemansia</taxon>
    </lineage>
</organism>
<proteinExistence type="predicted"/>